<evidence type="ECO:0000313" key="1">
    <source>
        <dbReference type="EMBL" id="MDO7786622.1"/>
    </source>
</evidence>
<keyword evidence="2" id="KW-1185">Reference proteome</keyword>
<gene>
    <name evidence="1" type="ORF">P6N53_05220</name>
</gene>
<reference evidence="1" key="2">
    <citation type="submission" date="2023-03" db="EMBL/GenBank/DDBJ databases">
        <authorList>
            <person name="Zhang Z."/>
        </authorList>
    </citation>
    <scope>NUCLEOTIDE SEQUENCE</scope>
    <source>
        <strain evidence="1">DSA</strain>
    </source>
</reference>
<name>A0AAW7ZBA6_9FIRM</name>
<organism evidence="1 2">
    <name type="scientific">Desulforamulus aquiferis</name>
    <dbReference type="NCBI Taxonomy" id="1397668"/>
    <lineage>
        <taxon>Bacteria</taxon>
        <taxon>Bacillati</taxon>
        <taxon>Bacillota</taxon>
        <taxon>Clostridia</taxon>
        <taxon>Eubacteriales</taxon>
        <taxon>Peptococcaceae</taxon>
        <taxon>Desulforamulus</taxon>
    </lineage>
</organism>
<accession>A0AAW7ZBA6</accession>
<protein>
    <submittedName>
        <fullName evidence="1">Uncharacterized protein</fullName>
    </submittedName>
</protein>
<evidence type="ECO:0000313" key="2">
    <source>
        <dbReference type="Proteomes" id="UP001172911"/>
    </source>
</evidence>
<comment type="caution">
    <text evidence="1">The sequence shown here is derived from an EMBL/GenBank/DDBJ whole genome shotgun (WGS) entry which is preliminary data.</text>
</comment>
<sequence length="76" mass="9138">MVSAIVYKFSYDAHIAACFDPECLRQSGYKLKKFKDGYRYYPIDSNQTYVVRNQQTIELGEHISTFYWSKQYDVYR</sequence>
<dbReference type="RefSeq" id="WP_304541687.1">
    <property type="nucleotide sequence ID" value="NZ_JARPTC010000006.1"/>
</dbReference>
<dbReference type="Proteomes" id="UP001172911">
    <property type="component" value="Unassembled WGS sequence"/>
</dbReference>
<dbReference type="AlphaFoldDB" id="A0AAW7ZBA6"/>
<proteinExistence type="predicted"/>
<reference evidence="1" key="1">
    <citation type="journal article" date="2023" name="J. Hazard. Mater.">
        <title>Anaerobic biodegradation of pyrene and benzo[a]pyrene by a new sulfate-reducing Desulforamulus aquiferis strain DSA.</title>
        <authorList>
            <person name="Zhang Z."/>
            <person name="Sun J."/>
            <person name="Gong X."/>
            <person name="Wang C."/>
            <person name="Wang H."/>
        </authorList>
    </citation>
    <scope>NUCLEOTIDE SEQUENCE</scope>
    <source>
        <strain evidence="1">DSA</strain>
    </source>
</reference>
<dbReference type="EMBL" id="JARPTC010000006">
    <property type="protein sequence ID" value="MDO7786622.1"/>
    <property type="molecule type" value="Genomic_DNA"/>
</dbReference>